<evidence type="ECO:0000256" key="1">
    <source>
        <dbReference type="ARBA" id="ARBA00008056"/>
    </source>
</evidence>
<evidence type="ECO:0000313" key="5">
    <source>
        <dbReference type="EMBL" id="KHN99775.1"/>
    </source>
</evidence>
<accession>A0A0B2X3A9</accession>
<dbReference type="Gene3D" id="2.60.120.330">
    <property type="entry name" value="B-lactam Antibiotic, Isopenicillin N Synthase, Chain"/>
    <property type="match status" value="1"/>
</dbReference>
<comment type="similarity">
    <text evidence="1 3">Belongs to the iron/ascorbate-dependent oxidoreductase family.</text>
</comment>
<reference evidence="5 6" key="1">
    <citation type="journal article" date="2014" name="Proc. Natl. Acad. Sci. U.S.A.">
        <title>Trajectory and genomic determinants of fungal-pathogen speciation and host adaptation.</title>
        <authorList>
            <person name="Hu X."/>
            <person name="Xiao G."/>
            <person name="Zheng P."/>
            <person name="Shang Y."/>
            <person name="Su Y."/>
            <person name="Zhang X."/>
            <person name="Liu X."/>
            <person name="Zhan S."/>
            <person name="St Leger R.J."/>
            <person name="Wang C."/>
        </authorList>
    </citation>
    <scope>NUCLEOTIDE SEQUENCE [LARGE SCALE GENOMIC DNA]</scope>
    <source>
        <strain evidence="5 6">ARSEF 1941</strain>
    </source>
</reference>
<dbReference type="InterPro" id="IPR044861">
    <property type="entry name" value="IPNS-like_FE2OG_OXY"/>
</dbReference>
<dbReference type="GO" id="GO:0051213">
    <property type="term" value="F:dioxygenase activity"/>
    <property type="evidence" value="ECO:0007669"/>
    <property type="project" value="UniProtKB-KW"/>
</dbReference>
<dbReference type="HOGENOM" id="CLU_010119_6_1_1"/>
<evidence type="ECO:0000256" key="3">
    <source>
        <dbReference type="RuleBase" id="RU003682"/>
    </source>
</evidence>
<dbReference type="GO" id="GO:0044283">
    <property type="term" value="P:small molecule biosynthetic process"/>
    <property type="evidence" value="ECO:0007669"/>
    <property type="project" value="UniProtKB-ARBA"/>
</dbReference>
<dbReference type="Proteomes" id="UP000030816">
    <property type="component" value="Unassembled WGS sequence"/>
</dbReference>
<dbReference type="EMBL" id="AZHE01000004">
    <property type="protein sequence ID" value="KHN99775.1"/>
    <property type="molecule type" value="Genomic_DNA"/>
</dbReference>
<keyword evidence="3" id="KW-0479">Metal-binding</keyword>
<dbReference type="SUPFAM" id="SSF51197">
    <property type="entry name" value="Clavaminate synthase-like"/>
    <property type="match status" value="1"/>
</dbReference>
<keyword evidence="6" id="KW-1185">Reference proteome</keyword>
<dbReference type="PROSITE" id="PS51471">
    <property type="entry name" value="FE2OG_OXY"/>
    <property type="match status" value="1"/>
</dbReference>
<dbReference type="InterPro" id="IPR005123">
    <property type="entry name" value="Oxoglu/Fe-dep_dioxygenase_dom"/>
</dbReference>
<dbReference type="Pfam" id="PF14226">
    <property type="entry name" value="DIOX_N"/>
    <property type="match status" value="1"/>
</dbReference>
<dbReference type="InterPro" id="IPR027443">
    <property type="entry name" value="IPNS-like_sf"/>
</dbReference>
<dbReference type="RefSeq" id="XP_040680841.1">
    <property type="nucleotide sequence ID" value="XM_040821427.1"/>
</dbReference>
<dbReference type="OrthoDB" id="288590at2759"/>
<dbReference type="GeneID" id="63737083"/>
<keyword evidence="3" id="KW-0408">Iron</keyword>
<protein>
    <submittedName>
        <fullName evidence="5">Oxoglutarate/iron-dependent oxygenase</fullName>
    </submittedName>
</protein>
<keyword evidence="2" id="KW-0223">Dioxygenase</keyword>
<dbReference type="Pfam" id="PF03171">
    <property type="entry name" value="2OG-FeII_Oxy"/>
    <property type="match status" value="1"/>
</dbReference>
<feature type="domain" description="Fe2OG dioxygenase" evidence="4">
    <location>
        <begin position="184"/>
        <end position="296"/>
    </location>
</feature>
<dbReference type="PANTHER" id="PTHR47990">
    <property type="entry name" value="2-OXOGLUTARATE (2OG) AND FE(II)-DEPENDENT OXYGENASE SUPERFAMILY PROTEIN-RELATED"/>
    <property type="match status" value="1"/>
</dbReference>
<sequence>MGDLLTDCRRTVRTLNFADFLHGDLSRQDLFCRHLVECLSTVGFVKLVNHGLSDEELRQAFEWNRRFFSLPLSAKAKAAHPHGPNPHRGYSYVGQEKLSKVKDYEKGSRDAVEVHDVKESFDQGPARDELYPNRWPDEEDIPNFRAFMESLYERFHHIHQEILRALGLGLGLGPAFFSDICDQNASEVRLNHYPGCEESVLRHGARRISEHTDFGTVTLLFQDAVGGLEIEDQDAPGQYLPVPFEGASEMIVNIGDCLQRWSNDKFRATSHRVVLPPGSGGAWVRDRYSVAYFGKPNRSQHVGTLPELLPRGAEPKYASITAWEYNQKKLKLTY</sequence>
<evidence type="ECO:0000313" key="6">
    <source>
        <dbReference type="Proteomes" id="UP000030816"/>
    </source>
</evidence>
<gene>
    <name evidence="5" type="ORF">MAM_02628</name>
</gene>
<evidence type="ECO:0000256" key="2">
    <source>
        <dbReference type="ARBA" id="ARBA00022964"/>
    </source>
</evidence>
<dbReference type="GO" id="GO:0046872">
    <property type="term" value="F:metal ion binding"/>
    <property type="evidence" value="ECO:0007669"/>
    <property type="project" value="UniProtKB-KW"/>
</dbReference>
<dbReference type="PRINTS" id="PR00682">
    <property type="entry name" value="IPNSYNTHASE"/>
</dbReference>
<dbReference type="InterPro" id="IPR026992">
    <property type="entry name" value="DIOX_N"/>
</dbReference>
<comment type="caution">
    <text evidence="5">The sequence shown here is derived from an EMBL/GenBank/DDBJ whole genome shotgun (WGS) entry which is preliminary data.</text>
</comment>
<dbReference type="STRING" id="1081103.A0A0B2X3A9"/>
<organism evidence="5 6">
    <name type="scientific">Metarhizium album (strain ARSEF 1941)</name>
    <dbReference type="NCBI Taxonomy" id="1081103"/>
    <lineage>
        <taxon>Eukaryota</taxon>
        <taxon>Fungi</taxon>
        <taxon>Dikarya</taxon>
        <taxon>Ascomycota</taxon>
        <taxon>Pezizomycotina</taxon>
        <taxon>Sordariomycetes</taxon>
        <taxon>Hypocreomycetidae</taxon>
        <taxon>Hypocreales</taxon>
        <taxon>Clavicipitaceae</taxon>
        <taxon>Metarhizium</taxon>
    </lineage>
</organism>
<dbReference type="InterPro" id="IPR050231">
    <property type="entry name" value="Iron_ascorbate_oxido_reductase"/>
</dbReference>
<name>A0A0B2X3A9_METAS</name>
<evidence type="ECO:0000259" key="4">
    <source>
        <dbReference type="PROSITE" id="PS51471"/>
    </source>
</evidence>
<dbReference type="AlphaFoldDB" id="A0A0B2X3A9"/>
<keyword evidence="3" id="KW-0560">Oxidoreductase</keyword>
<proteinExistence type="inferred from homology"/>